<dbReference type="RefSeq" id="WP_129749853.1">
    <property type="nucleotide sequence ID" value="NZ_JUIW01000002.1"/>
</dbReference>
<name>A0A444WGQ4_9FLAO</name>
<accession>A0A444WGQ4</accession>
<dbReference type="Proteomes" id="UP000289775">
    <property type="component" value="Unassembled WGS sequence"/>
</dbReference>
<dbReference type="AlphaFoldDB" id="A0A444WGQ4"/>
<comment type="caution">
    <text evidence="1">The sequence shown here is derived from an EMBL/GenBank/DDBJ whole genome shotgun (WGS) entry which is preliminary data.</text>
</comment>
<gene>
    <name evidence="1" type="ORF">NU09_0684</name>
</gene>
<protein>
    <submittedName>
        <fullName evidence="1">Uncharacterized protein</fullName>
    </submittedName>
</protein>
<sequence>MERIITTQSGGVDAMRTVSYEKAAAQQEKEAQKNEVLSCNQLLKNLLKTNLRLLKINDISTFLLF</sequence>
<reference evidence="1 2" key="1">
    <citation type="submission" date="2014-12" db="EMBL/GenBank/DDBJ databases">
        <title>Genome sequence of Flavobacterium beibuense RSKm HC5.</title>
        <authorList>
            <person name="Kim J.F."/>
            <person name="Song J.Y."/>
            <person name="Kwak M.-J."/>
            <person name="Lee S.-W."/>
        </authorList>
    </citation>
    <scope>NUCLEOTIDE SEQUENCE [LARGE SCALE GENOMIC DNA]</scope>
    <source>
        <strain evidence="1 2">RSKm HC5</strain>
    </source>
</reference>
<proteinExistence type="predicted"/>
<evidence type="ECO:0000313" key="1">
    <source>
        <dbReference type="EMBL" id="RYJ45050.1"/>
    </source>
</evidence>
<dbReference type="EMBL" id="JUIW01000002">
    <property type="protein sequence ID" value="RYJ45050.1"/>
    <property type="molecule type" value="Genomic_DNA"/>
</dbReference>
<keyword evidence="2" id="KW-1185">Reference proteome</keyword>
<evidence type="ECO:0000313" key="2">
    <source>
        <dbReference type="Proteomes" id="UP000289775"/>
    </source>
</evidence>
<organism evidence="1 2">
    <name type="scientific">Flavobacterium beibuense</name>
    <dbReference type="NCBI Taxonomy" id="657326"/>
    <lineage>
        <taxon>Bacteria</taxon>
        <taxon>Pseudomonadati</taxon>
        <taxon>Bacteroidota</taxon>
        <taxon>Flavobacteriia</taxon>
        <taxon>Flavobacteriales</taxon>
        <taxon>Flavobacteriaceae</taxon>
        <taxon>Flavobacterium</taxon>
    </lineage>
</organism>